<evidence type="ECO:0000313" key="19">
    <source>
        <dbReference type="EMBL" id="CAJ0572752.1"/>
    </source>
</evidence>
<gene>
    <name evidence="19" type="ORF">MSPICULIGERA_LOCUS11132</name>
</gene>
<feature type="region of interest" description="Disordered" evidence="17">
    <location>
        <begin position="1"/>
        <end position="23"/>
    </location>
</feature>
<evidence type="ECO:0000313" key="20">
    <source>
        <dbReference type="Proteomes" id="UP001177023"/>
    </source>
</evidence>
<evidence type="ECO:0000256" key="15">
    <source>
        <dbReference type="ARBA" id="ARBA00063783"/>
    </source>
</evidence>
<keyword evidence="8" id="KW-0677">Repeat</keyword>
<evidence type="ECO:0000259" key="18">
    <source>
        <dbReference type="PROSITE" id="PS50171"/>
    </source>
</evidence>
<keyword evidence="20" id="KW-1185">Reference proteome</keyword>
<dbReference type="InterPro" id="IPR000690">
    <property type="entry name" value="Matrin/U1-C_Znf_C2H2"/>
</dbReference>
<feature type="non-terminal residue" evidence="19">
    <location>
        <position position="812"/>
    </location>
</feature>
<evidence type="ECO:0000256" key="8">
    <source>
        <dbReference type="ARBA" id="ARBA00022737"/>
    </source>
</evidence>
<evidence type="ECO:0000256" key="7">
    <source>
        <dbReference type="ARBA" id="ARBA00022728"/>
    </source>
</evidence>
<evidence type="ECO:0000256" key="3">
    <source>
        <dbReference type="ARBA" id="ARBA00008995"/>
    </source>
</evidence>
<dbReference type="InterPro" id="IPR036236">
    <property type="entry name" value="Znf_C2H2_sf"/>
</dbReference>
<keyword evidence="5" id="KW-0507">mRNA processing</keyword>
<dbReference type="GO" id="GO:0005686">
    <property type="term" value="C:U2 snRNP"/>
    <property type="evidence" value="ECO:0007669"/>
    <property type="project" value="TreeGrafter"/>
</dbReference>
<dbReference type="PANTHER" id="PTHR23205">
    <property type="entry name" value="SPLICING FACTOR 3A SUBUNIT 2"/>
    <property type="match status" value="1"/>
</dbReference>
<dbReference type="SMART" id="SM01050">
    <property type="entry name" value="CactinC_cactus"/>
    <property type="match status" value="1"/>
</dbReference>
<dbReference type="Pfam" id="PF12874">
    <property type="entry name" value="zf-met"/>
    <property type="match status" value="1"/>
</dbReference>
<dbReference type="EMBL" id="CATQJA010002606">
    <property type="protein sequence ID" value="CAJ0572752.1"/>
    <property type="molecule type" value="Genomic_DNA"/>
</dbReference>
<keyword evidence="11" id="KW-0007">Acetylation</keyword>
<dbReference type="Pfam" id="PF04037">
    <property type="entry name" value="DUF382"/>
    <property type="match status" value="1"/>
</dbReference>
<keyword evidence="9" id="KW-0863">Zinc-finger</keyword>
<dbReference type="Gene3D" id="2.60.40.2690">
    <property type="match status" value="1"/>
</dbReference>
<dbReference type="PROSITE" id="PS50171">
    <property type="entry name" value="ZF_MATRIN"/>
    <property type="match status" value="1"/>
</dbReference>
<dbReference type="GO" id="GO:0003676">
    <property type="term" value="F:nucleic acid binding"/>
    <property type="evidence" value="ECO:0007669"/>
    <property type="project" value="InterPro"/>
</dbReference>
<comment type="subcellular location">
    <subcellularLocation>
        <location evidence="1">Nucleus</location>
    </subcellularLocation>
</comment>
<dbReference type="InterPro" id="IPR031781">
    <property type="entry name" value="SF3A2_dom"/>
</dbReference>
<feature type="compositionally biased region" description="Basic residues" evidence="17">
    <location>
        <begin position="621"/>
        <end position="632"/>
    </location>
</feature>
<dbReference type="PANTHER" id="PTHR23205:SF0">
    <property type="entry name" value="SPLICING FACTOR 3A SUBUNIT 2"/>
    <property type="match status" value="1"/>
</dbReference>
<dbReference type="Pfam" id="PF16835">
    <property type="entry name" value="SF3A2"/>
    <property type="match status" value="1"/>
</dbReference>
<keyword evidence="13" id="KW-0539">Nucleus</keyword>
<dbReference type="GO" id="GO:0071004">
    <property type="term" value="C:U2-type prespliceosome"/>
    <property type="evidence" value="ECO:0007669"/>
    <property type="project" value="TreeGrafter"/>
</dbReference>
<feature type="region of interest" description="Disordered" evidence="17">
    <location>
        <begin position="595"/>
        <end position="655"/>
    </location>
</feature>
<comment type="subunit">
    <text evidence="15">Component of the 17S U2 SnRNP complex, a ribonucleoprotein complex that contains small nuclear RNA (snRNA) U2 and a number of specific proteins. Part of the SF3A subcomplex of the 17S U2 SnRNP complex which is composed of three subunits; SF3A3/SAP61, SF3A2/SAP62 and SF3A1/SAP114. SF3A associates with the splicing factor SF3B and a 12S RNA unit to form the mature 17S U2 small nuclear ribonucleoprotein complex (17S U2 snRNP). Identified in the spliceosome 'E' complex, a precursor of the spliceosome 'A' complex. Identified in the spliceosome 'A' and 'B' complexes. Identified in the spliceosome 'C' complex. Interacts with HTATSF1.</text>
</comment>
<dbReference type="InterPro" id="IPR018797">
    <property type="entry name" value="FAM98"/>
</dbReference>
<evidence type="ECO:0000256" key="9">
    <source>
        <dbReference type="ARBA" id="ARBA00022771"/>
    </source>
</evidence>
<dbReference type="GO" id="GO:0071013">
    <property type="term" value="C:catalytic step 2 spliceosome"/>
    <property type="evidence" value="ECO:0007669"/>
    <property type="project" value="TreeGrafter"/>
</dbReference>
<dbReference type="InterPro" id="IPR013087">
    <property type="entry name" value="Znf_C2H2_type"/>
</dbReference>
<dbReference type="FunFam" id="3.30.160.60:FF:001216">
    <property type="entry name" value="Splicing factor 3A subunit 2"/>
    <property type="match status" value="1"/>
</dbReference>
<keyword evidence="7" id="KW-0747">Spliceosome</keyword>
<evidence type="ECO:0000256" key="11">
    <source>
        <dbReference type="ARBA" id="ARBA00022990"/>
    </source>
</evidence>
<dbReference type="Proteomes" id="UP001177023">
    <property type="component" value="Unassembled WGS sequence"/>
</dbReference>
<reference evidence="19" key="1">
    <citation type="submission" date="2023-06" db="EMBL/GenBank/DDBJ databases">
        <authorList>
            <person name="Delattre M."/>
        </authorList>
    </citation>
    <scope>NUCLEOTIDE SEQUENCE</scope>
    <source>
        <strain evidence="19">AF72</strain>
    </source>
</reference>
<evidence type="ECO:0000256" key="6">
    <source>
        <dbReference type="ARBA" id="ARBA00022723"/>
    </source>
</evidence>
<proteinExistence type="inferred from homology"/>
<evidence type="ECO:0000256" key="12">
    <source>
        <dbReference type="ARBA" id="ARBA00023187"/>
    </source>
</evidence>
<dbReference type="Gene3D" id="3.30.160.60">
    <property type="entry name" value="Classic Zinc Finger"/>
    <property type="match status" value="1"/>
</dbReference>
<evidence type="ECO:0000256" key="2">
    <source>
        <dbReference type="ARBA" id="ARBA00007218"/>
    </source>
</evidence>
<evidence type="ECO:0000256" key="17">
    <source>
        <dbReference type="SAM" id="MobiDB-lite"/>
    </source>
</evidence>
<evidence type="ECO:0000256" key="16">
    <source>
        <dbReference type="ARBA" id="ARBA00074918"/>
    </source>
</evidence>
<feature type="compositionally biased region" description="Basic and acidic residues" evidence="17">
    <location>
        <begin position="605"/>
        <end position="620"/>
    </location>
</feature>
<keyword evidence="4" id="KW-0597">Phosphoprotein</keyword>
<dbReference type="FunFam" id="2.60.40.2690:FF:000001">
    <property type="entry name" value="Splicing factor 3a, subunit 2"/>
    <property type="match status" value="1"/>
</dbReference>
<comment type="function">
    <text evidence="14">Component of the 17S U2 SnRNP complex of the spliceosome, a large ribonucleoprotein complex that removes introns from transcribed pre-mRNAs. The 17S U2 SnRNP complex (1) directly participates in early spliceosome assembly and (2) mediates recognition of the intron branch site during pre-mRNA splicing by promoting the selection of the pre-mRNA branch-site adenosine, the nucleophile for the first step of splicing. Within the 17S U2 SnRNP complex, SF3A2 is part of the SF3A subcomplex that contributes to the assembly of the 17S U2 snRNP, and the subsequent assembly of the pre-spliceosome 'E' complex and the pre-catalytic spliceosome 'A' complex. Involved in pre-mRNA splicing as a component of pre-catalytic spliceosome 'B' complexes, including the Bact complex. Interacts directly with the duplex formed by U2 snRNA and the intron.</text>
</comment>
<dbReference type="InterPro" id="IPR003604">
    <property type="entry name" value="Matrin/U1-like-C_Znf_C2H2"/>
</dbReference>
<evidence type="ECO:0000256" key="14">
    <source>
        <dbReference type="ARBA" id="ARBA00055377"/>
    </source>
</evidence>
<feature type="domain" description="Matrin-type" evidence="18">
    <location>
        <begin position="54"/>
        <end position="84"/>
    </location>
</feature>
<accession>A0AA36CP78</accession>
<comment type="similarity">
    <text evidence="3">Belongs to the SF3A2 family.</text>
</comment>
<protein>
    <recommendedName>
        <fullName evidence="16">Splicing factor 3A subunit 2</fullName>
    </recommendedName>
</protein>
<keyword evidence="12" id="KW-0508">mRNA splicing</keyword>
<evidence type="ECO:0000256" key="10">
    <source>
        <dbReference type="ARBA" id="ARBA00022833"/>
    </source>
</evidence>
<organism evidence="19 20">
    <name type="scientific">Mesorhabditis spiculigera</name>
    <dbReference type="NCBI Taxonomy" id="96644"/>
    <lineage>
        <taxon>Eukaryota</taxon>
        <taxon>Metazoa</taxon>
        <taxon>Ecdysozoa</taxon>
        <taxon>Nematoda</taxon>
        <taxon>Chromadorea</taxon>
        <taxon>Rhabditida</taxon>
        <taxon>Rhabditina</taxon>
        <taxon>Rhabditomorpha</taxon>
        <taxon>Rhabditoidea</taxon>
        <taxon>Rhabditidae</taxon>
        <taxon>Mesorhabditinae</taxon>
        <taxon>Mesorhabditis</taxon>
    </lineage>
</organism>
<keyword evidence="10" id="KW-0862">Zinc</keyword>
<sequence length="812" mass="90897">MDFQNRAGGRTGGGGMASAADAGVERRERLRQLALETIDLQKDPYFMRNHVGTYECKLCLTLHNNEGSYLAHTQGKKHQANLARRAAKDAADQPFLPALQQPKVDIKRFVKIGRPGYKVTRERDPHTGQLALLFQIDYPEAGDGVVPRHRFMSAYEQKIHPPEKKYQYLLFAAEPYETISFKIPSKEVDKAENKFWTLWNKETKQFFVQVAFRMETRGMDDGMPPIPPMPPMGLMTALSLADTLQYDDYSKAVEEGLTGLEFFRLIHAIRSEIKVLYDLTEAPSAIDSLDETRPFLYELSALLVELDCGQMQLLSGPLEDRFSSIANRQALVDFLLSELKTARLLEIERGKEPVKVVDTDVALALDSALAVLGAQRHQYPAKEAIDNVMRLGDSVLQNMSSRPTPLLHEKIDPILWGPIEQLCHRFAADLRARNLLLLKRIDVTVNSFLWLPVQMSVNVQNSVYDPLLKWALRKIAVAESKTLQLHHVRLSVANVEVMVTGEAVVAGIVASIAVAAEDAAMMIISRGVAVDTPDVVVAVAGAVAMDRRRIRPGMSTSNDMKKARGHNTIEVDISEAAGLPVDVAVVEKFDLPLTMGADSDSGSDDELKNFSKKELQEIERKRRRNKKKNTARKRADEVAKDSGISGTDTEEAEARAAIRREAEVAKEPELAVDIEYVGEAPVLDTSDPNYSYFNEIFNTFKIGGETAVKEEPVKDAFPIQTKRDETKAAITEKIFQEELATKKKEKGEEEKLSKKKLRLALQPSIASLKENTLRPDVVEWADVTSRDPHLLVAMKAYRNTVPVPRHWNAKRK</sequence>
<comment type="caution">
    <text evidence="19">The sequence shown here is derived from an EMBL/GenBank/DDBJ whole genome shotgun (WGS) entry which is preliminary data.</text>
</comment>
<dbReference type="InterPro" id="IPR052092">
    <property type="entry name" value="SF3A2"/>
</dbReference>
<dbReference type="InterPro" id="IPR007180">
    <property type="entry name" value="DUF382"/>
</dbReference>
<evidence type="ECO:0000256" key="5">
    <source>
        <dbReference type="ARBA" id="ARBA00022664"/>
    </source>
</evidence>
<comment type="similarity">
    <text evidence="2">Belongs to the FAM98 family.</text>
</comment>
<dbReference type="GO" id="GO:0008270">
    <property type="term" value="F:zinc ion binding"/>
    <property type="evidence" value="ECO:0007669"/>
    <property type="project" value="UniProtKB-KW"/>
</dbReference>
<evidence type="ECO:0000256" key="13">
    <source>
        <dbReference type="ARBA" id="ARBA00023242"/>
    </source>
</evidence>
<dbReference type="AlphaFoldDB" id="A0AA36CP78"/>
<dbReference type="SMART" id="SM00451">
    <property type="entry name" value="ZnF_U1"/>
    <property type="match status" value="1"/>
</dbReference>
<name>A0AA36CP78_9BILA</name>
<dbReference type="SUPFAM" id="SSF57667">
    <property type="entry name" value="beta-beta-alpha zinc fingers"/>
    <property type="match status" value="1"/>
</dbReference>
<evidence type="ECO:0000256" key="1">
    <source>
        <dbReference type="ARBA" id="ARBA00004123"/>
    </source>
</evidence>
<keyword evidence="6" id="KW-0479">Metal-binding</keyword>
<evidence type="ECO:0000256" key="4">
    <source>
        <dbReference type="ARBA" id="ARBA00022553"/>
    </source>
</evidence>
<dbReference type="Pfam" id="PF10239">
    <property type="entry name" value="DUF2465"/>
    <property type="match status" value="1"/>
</dbReference>
<dbReference type="GO" id="GO:0000245">
    <property type="term" value="P:spliceosomal complex assembly"/>
    <property type="evidence" value="ECO:0007669"/>
    <property type="project" value="TreeGrafter"/>
</dbReference>